<feature type="transmembrane region" description="Helical" evidence="7">
    <location>
        <begin position="236"/>
        <end position="258"/>
    </location>
</feature>
<keyword evidence="4 7" id="KW-1133">Transmembrane helix</keyword>
<comment type="caution">
    <text evidence="8">The sequence shown here is derived from an EMBL/GenBank/DDBJ whole genome shotgun (WGS) entry which is preliminary data.</text>
</comment>
<dbReference type="InterPro" id="IPR019108">
    <property type="entry name" value="Caa3_assmbl_CtaG-rel"/>
</dbReference>
<evidence type="ECO:0000256" key="7">
    <source>
        <dbReference type="SAM" id="Phobius"/>
    </source>
</evidence>
<feature type="transmembrane region" description="Helical" evidence="7">
    <location>
        <begin position="159"/>
        <end position="176"/>
    </location>
</feature>
<feature type="transmembrane region" description="Helical" evidence="7">
    <location>
        <begin position="39"/>
        <end position="58"/>
    </location>
</feature>
<keyword evidence="2" id="KW-1003">Cell membrane</keyword>
<dbReference type="AlphaFoldDB" id="A0A840IE98"/>
<dbReference type="Pfam" id="PF09678">
    <property type="entry name" value="Caa3_CtaG"/>
    <property type="match status" value="1"/>
</dbReference>
<feature type="transmembrane region" description="Helical" evidence="7">
    <location>
        <begin position="70"/>
        <end position="89"/>
    </location>
</feature>
<sequence>MSPLARDLLSEWRFDPGLMLALAACAGAYLAGVRRVRRWPATSTAAFLAGLALLGVALESGLHAVGERLLSVHMVQHLVLLVAVPPLLIAGRPQALALRALPPASRRALARLLGGRTARVATDPIVVLALLSVVLVATHLPAFYDAAVRSPLLHDAEHVLYLTAALLFWIPVLALPPQPRARSPLVRVLLVLASMPAMTAVGVALATASTVVYAPYADGAARYGTDALADQRLAGTIMWIGGSALMALLAVAIGWRAVLAEEQRQLVRERAGGASAGVVVRERGAGAEARQVVRERAGGAGAGADVREGGAGVEARQLVRERAGGAGAGADGSRSREQPPAGSTPRTGGSA</sequence>
<dbReference type="RefSeq" id="WP_183341555.1">
    <property type="nucleotide sequence ID" value="NZ_JACHNU010000002.1"/>
</dbReference>
<feature type="transmembrane region" description="Helical" evidence="7">
    <location>
        <begin position="188"/>
        <end position="216"/>
    </location>
</feature>
<protein>
    <submittedName>
        <fullName evidence="8">Putative copper resistance protein D</fullName>
    </submittedName>
</protein>
<dbReference type="GO" id="GO:0005886">
    <property type="term" value="C:plasma membrane"/>
    <property type="evidence" value="ECO:0007669"/>
    <property type="project" value="UniProtKB-SubCell"/>
</dbReference>
<feature type="region of interest" description="Disordered" evidence="6">
    <location>
        <begin position="298"/>
        <end position="351"/>
    </location>
</feature>
<accession>A0A840IE98</accession>
<gene>
    <name evidence="8" type="ORF">BDZ31_001980</name>
</gene>
<dbReference type="Proteomes" id="UP000585272">
    <property type="component" value="Unassembled WGS sequence"/>
</dbReference>
<evidence type="ECO:0000256" key="4">
    <source>
        <dbReference type="ARBA" id="ARBA00022989"/>
    </source>
</evidence>
<evidence type="ECO:0000256" key="1">
    <source>
        <dbReference type="ARBA" id="ARBA00004651"/>
    </source>
</evidence>
<evidence type="ECO:0000256" key="5">
    <source>
        <dbReference type="ARBA" id="ARBA00023136"/>
    </source>
</evidence>
<feature type="transmembrane region" description="Helical" evidence="7">
    <location>
        <begin position="125"/>
        <end position="144"/>
    </location>
</feature>
<reference evidence="8 9" key="1">
    <citation type="submission" date="2020-08" db="EMBL/GenBank/DDBJ databases">
        <title>Genomic Encyclopedia of Archaeal and Bacterial Type Strains, Phase II (KMG-II): from individual species to whole genera.</title>
        <authorList>
            <person name="Goeker M."/>
        </authorList>
    </citation>
    <scope>NUCLEOTIDE SEQUENCE [LARGE SCALE GENOMIC DNA]</scope>
    <source>
        <strain evidence="8 9">DSM 23288</strain>
    </source>
</reference>
<organism evidence="8 9">
    <name type="scientific">Conexibacter arvalis</name>
    <dbReference type="NCBI Taxonomy" id="912552"/>
    <lineage>
        <taxon>Bacteria</taxon>
        <taxon>Bacillati</taxon>
        <taxon>Actinomycetota</taxon>
        <taxon>Thermoleophilia</taxon>
        <taxon>Solirubrobacterales</taxon>
        <taxon>Conexibacteraceae</taxon>
        <taxon>Conexibacter</taxon>
    </lineage>
</organism>
<evidence type="ECO:0000256" key="2">
    <source>
        <dbReference type="ARBA" id="ARBA00022475"/>
    </source>
</evidence>
<keyword evidence="9" id="KW-1185">Reference proteome</keyword>
<comment type="subcellular location">
    <subcellularLocation>
        <location evidence="1">Cell membrane</location>
        <topology evidence="1">Multi-pass membrane protein</topology>
    </subcellularLocation>
</comment>
<evidence type="ECO:0000313" key="9">
    <source>
        <dbReference type="Proteomes" id="UP000585272"/>
    </source>
</evidence>
<keyword evidence="3 7" id="KW-0812">Transmembrane</keyword>
<proteinExistence type="predicted"/>
<evidence type="ECO:0000256" key="6">
    <source>
        <dbReference type="SAM" id="MobiDB-lite"/>
    </source>
</evidence>
<dbReference type="EMBL" id="JACHNU010000002">
    <property type="protein sequence ID" value="MBB4662394.1"/>
    <property type="molecule type" value="Genomic_DNA"/>
</dbReference>
<keyword evidence="5 7" id="KW-0472">Membrane</keyword>
<evidence type="ECO:0000256" key="3">
    <source>
        <dbReference type="ARBA" id="ARBA00022692"/>
    </source>
</evidence>
<name>A0A840IE98_9ACTN</name>
<feature type="transmembrane region" description="Helical" evidence="7">
    <location>
        <begin position="12"/>
        <end position="32"/>
    </location>
</feature>
<evidence type="ECO:0000313" key="8">
    <source>
        <dbReference type="EMBL" id="MBB4662394.1"/>
    </source>
</evidence>